<evidence type="ECO:0000313" key="5">
    <source>
        <dbReference type="Proteomes" id="UP000540423"/>
    </source>
</evidence>
<proteinExistence type="predicted"/>
<dbReference type="InterPro" id="IPR053147">
    <property type="entry name" value="Hsp_HslJ-like"/>
</dbReference>
<sequence>MQTKPKLRTRKMLTVPVTAVALLALGACGTETGAGSGGSGKEGGDDTVQTDVPLTGVRWSVESATVGGKKAPAPDGVYVKIDDKGAVTGHYGCNSFTGRATVKGDTVDFDKLLSTQIACEEQDFELAMRQALEDPLKAELDDSRLTLTTPRGGTIALTSKPVEPPAPLTGTKWNVSGFQEGETARSLPEGTGGKAYLTFGKDGTVRGHTGCNSLNGTARQGDGTLEFGRVATTRMLCQGAEGTVEKDLLQVLSGKVKYRVDGRSLTLTAADGKGLEAKAAK</sequence>
<dbReference type="PROSITE" id="PS51257">
    <property type="entry name" value="PROKAR_LIPOPROTEIN"/>
    <property type="match status" value="1"/>
</dbReference>
<feature type="region of interest" description="Disordered" evidence="1">
    <location>
        <begin position="149"/>
        <end position="169"/>
    </location>
</feature>
<dbReference type="Proteomes" id="UP000540423">
    <property type="component" value="Unassembled WGS sequence"/>
</dbReference>
<dbReference type="InterPro" id="IPR038670">
    <property type="entry name" value="HslJ-like_sf"/>
</dbReference>
<dbReference type="Gene3D" id="2.40.128.270">
    <property type="match status" value="2"/>
</dbReference>
<comment type="caution">
    <text evidence="4">The sequence shown here is derived from an EMBL/GenBank/DDBJ whole genome shotgun (WGS) entry which is preliminary data.</text>
</comment>
<evidence type="ECO:0000259" key="3">
    <source>
        <dbReference type="Pfam" id="PF03724"/>
    </source>
</evidence>
<feature type="signal peptide" evidence="2">
    <location>
        <begin position="1"/>
        <end position="26"/>
    </location>
</feature>
<dbReference type="EMBL" id="JACHEM010000009">
    <property type="protein sequence ID" value="MBB6437143.1"/>
    <property type="molecule type" value="Genomic_DNA"/>
</dbReference>
<name>A0A7X0LQ19_9ACTN</name>
<gene>
    <name evidence="4" type="ORF">HNQ79_003626</name>
</gene>
<accession>A0A7X0LQ19</accession>
<reference evidence="4 5" key="1">
    <citation type="submission" date="2020-08" db="EMBL/GenBank/DDBJ databases">
        <title>Genomic Encyclopedia of Type Strains, Phase IV (KMG-IV): sequencing the most valuable type-strain genomes for metagenomic binning, comparative biology and taxonomic classification.</title>
        <authorList>
            <person name="Goeker M."/>
        </authorList>
    </citation>
    <scope>NUCLEOTIDE SEQUENCE [LARGE SCALE GENOMIC DNA]</scope>
    <source>
        <strain evidence="4 5">DSM 40141</strain>
    </source>
</reference>
<dbReference type="PANTHER" id="PTHR35535">
    <property type="entry name" value="HEAT SHOCK PROTEIN HSLJ"/>
    <property type="match status" value="1"/>
</dbReference>
<feature type="chain" id="PRO_5038536498" evidence="2">
    <location>
        <begin position="27"/>
        <end position="281"/>
    </location>
</feature>
<protein>
    <submittedName>
        <fullName evidence="4">Heat shock protein HslJ</fullName>
    </submittedName>
</protein>
<keyword evidence="2" id="KW-0732">Signal</keyword>
<dbReference type="PANTHER" id="PTHR35535:SF2">
    <property type="entry name" value="DUF306 DOMAIN-CONTAINING PROTEIN"/>
    <property type="match status" value="1"/>
</dbReference>
<keyword evidence="5" id="KW-1185">Reference proteome</keyword>
<evidence type="ECO:0000256" key="1">
    <source>
        <dbReference type="SAM" id="MobiDB-lite"/>
    </source>
</evidence>
<feature type="domain" description="DUF306" evidence="3">
    <location>
        <begin position="166"/>
        <end position="274"/>
    </location>
</feature>
<evidence type="ECO:0000256" key="2">
    <source>
        <dbReference type="SAM" id="SignalP"/>
    </source>
</evidence>
<dbReference type="AlphaFoldDB" id="A0A7X0LQ19"/>
<dbReference type="InterPro" id="IPR005184">
    <property type="entry name" value="DUF306_Meta_HslJ"/>
</dbReference>
<organism evidence="4 5">
    <name type="scientific">Streptomyces candidus</name>
    <dbReference type="NCBI Taxonomy" id="67283"/>
    <lineage>
        <taxon>Bacteria</taxon>
        <taxon>Bacillati</taxon>
        <taxon>Actinomycetota</taxon>
        <taxon>Actinomycetes</taxon>
        <taxon>Kitasatosporales</taxon>
        <taxon>Streptomycetaceae</taxon>
        <taxon>Streptomyces</taxon>
    </lineage>
</organism>
<evidence type="ECO:0000313" key="4">
    <source>
        <dbReference type="EMBL" id="MBB6437143.1"/>
    </source>
</evidence>
<dbReference type="Pfam" id="PF03724">
    <property type="entry name" value="META"/>
    <property type="match status" value="2"/>
</dbReference>
<feature type="domain" description="DUF306" evidence="3">
    <location>
        <begin position="53"/>
        <end position="155"/>
    </location>
</feature>
<dbReference type="RefSeq" id="WP_229923246.1">
    <property type="nucleotide sequence ID" value="NZ_BNBN01000003.1"/>
</dbReference>
<keyword evidence="4" id="KW-0346">Stress response</keyword>